<feature type="region of interest" description="Disordered" evidence="1">
    <location>
        <begin position="157"/>
        <end position="193"/>
    </location>
</feature>
<reference evidence="4" key="1">
    <citation type="submission" date="2023-03" db="EMBL/GenBank/DDBJ databases">
        <authorList>
            <person name="Julca I."/>
        </authorList>
    </citation>
    <scope>NUCLEOTIDE SEQUENCE</scope>
</reference>
<dbReference type="Pfam" id="PF02298">
    <property type="entry name" value="Cu_bind_like"/>
    <property type="match status" value="1"/>
</dbReference>
<dbReference type="Proteomes" id="UP001161247">
    <property type="component" value="Chromosome 4"/>
</dbReference>
<dbReference type="InterPro" id="IPR008972">
    <property type="entry name" value="Cupredoxin"/>
</dbReference>
<dbReference type="FunFam" id="2.60.40.420:FF:000048">
    <property type="entry name" value="Early nodulin-like protein 18"/>
    <property type="match status" value="1"/>
</dbReference>
<dbReference type="PROSITE" id="PS51485">
    <property type="entry name" value="PHYTOCYANIN"/>
    <property type="match status" value="1"/>
</dbReference>
<dbReference type="EMBL" id="OX459121">
    <property type="protein sequence ID" value="CAI9101635.1"/>
    <property type="molecule type" value="Genomic_DNA"/>
</dbReference>
<dbReference type="Gene3D" id="2.60.40.420">
    <property type="entry name" value="Cupredoxins - blue copper proteins"/>
    <property type="match status" value="1"/>
</dbReference>
<feature type="chain" id="PRO_5043830257" evidence="2">
    <location>
        <begin position="25"/>
        <end position="221"/>
    </location>
</feature>
<evidence type="ECO:0000313" key="5">
    <source>
        <dbReference type="Proteomes" id="UP001161247"/>
    </source>
</evidence>
<gene>
    <name evidence="4" type="ORF">OLC1_LOCUS11186</name>
</gene>
<name>A0AAV1D159_OLDCO</name>
<accession>A0AAV1D159</accession>
<evidence type="ECO:0000256" key="1">
    <source>
        <dbReference type="SAM" id="MobiDB-lite"/>
    </source>
</evidence>
<dbReference type="PANTHER" id="PTHR33021">
    <property type="entry name" value="BLUE COPPER PROTEIN"/>
    <property type="match status" value="1"/>
</dbReference>
<evidence type="ECO:0000259" key="3">
    <source>
        <dbReference type="PROSITE" id="PS51485"/>
    </source>
</evidence>
<dbReference type="InterPro" id="IPR039391">
    <property type="entry name" value="Phytocyanin-like"/>
</dbReference>
<proteinExistence type="predicted"/>
<feature type="compositionally biased region" description="Pro residues" evidence="1">
    <location>
        <begin position="162"/>
        <end position="172"/>
    </location>
</feature>
<sequence>MEIKTIVLYLILAVVAIVIDAAAAAPSAPVTAYANHTVGKDAGWFFNSTTNKTSVDYSAWAATQSFNLGDYLIFNTNTNQTVIQTYNATTYKNCSIDDALDSDTFQYQGGENEFGKPITIVVALTKEGPQYYFSGADDGIQCQHGMAFEISVGHGLGLPPSLNQPPPPPYVEPPTTTEEGQTPTTTIVSRSPNSNGVTIGAHLSWMVLMSSLALYPFVERA</sequence>
<keyword evidence="5" id="KW-1185">Reference proteome</keyword>
<organism evidence="4 5">
    <name type="scientific">Oldenlandia corymbosa var. corymbosa</name>
    <dbReference type="NCBI Taxonomy" id="529605"/>
    <lineage>
        <taxon>Eukaryota</taxon>
        <taxon>Viridiplantae</taxon>
        <taxon>Streptophyta</taxon>
        <taxon>Embryophyta</taxon>
        <taxon>Tracheophyta</taxon>
        <taxon>Spermatophyta</taxon>
        <taxon>Magnoliopsida</taxon>
        <taxon>eudicotyledons</taxon>
        <taxon>Gunneridae</taxon>
        <taxon>Pentapetalae</taxon>
        <taxon>asterids</taxon>
        <taxon>lamiids</taxon>
        <taxon>Gentianales</taxon>
        <taxon>Rubiaceae</taxon>
        <taxon>Rubioideae</taxon>
        <taxon>Spermacoceae</taxon>
        <taxon>Hedyotis-Oldenlandia complex</taxon>
        <taxon>Oldenlandia</taxon>
    </lineage>
</organism>
<keyword evidence="2" id="KW-0732">Signal</keyword>
<dbReference type="GO" id="GO:0009055">
    <property type="term" value="F:electron transfer activity"/>
    <property type="evidence" value="ECO:0007669"/>
    <property type="project" value="InterPro"/>
</dbReference>
<evidence type="ECO:0000256" key="2">
    <source>
        <dbReference type="SAM" id="SignalP"/>
    </source>
</evidence>
<feature type="signal peptide" evidence="2">
    <location>
        <begin position="1"/>
        <end position="24"/>
    </location>
</feature>
<dbReference type="AlphaFoldDB" id="A0AAV1D159"/>
<evidence type="ECO:0000313" key="4">
    <source>
        <dbReference type="EMBL" id="CAI9101635.1"/>
    </source>
</evidence>
<dbReference type="PANTHER" id="PTHR33021:SF213">
    <property type="entry name" value="OS12G0454600 PROTEIN"/>
    <property type="match status" value="1"/>
</dbReference>
<feature type="domain" description="Phytocyanin" evidence="3">
    <location>
        <begin position="34"/>
        <end position="154"/>
    </location>
</feature>
<dbReference type="GO" id="GO:0005886">
    <property type="term" value="C:plasma membrane"/>
    <property type="evidence" value="ECO:0007669"/>
    <property type="project" value="TreeGrafter"/>
</dbReference>
<protein>
    <submittedName>
        <fullName evidence="4">OLC1v1039004C1</fullName>
    </submittedName>
</protein>
<feature type="compositionally biased region" description="Low complexity" evidence="1">
    <location>
        <begin position="173"/>
        <end position="186"/>
    </location>
</feature>
<dbReference type="SUPFAM" id="SSF49503">
    <property type="entry name" value="Cupredoxins"/>
    <property type="match status" value="1"/>
</dbReference>
<dbReference type="InterPro" id="IPR003245">
    <property type="entry name" value="Phytocyanin_dom"/>
</dbReference>